<feature type="transmembrane region" description="Helical" evidence="2">
    <location>
        <begin position="201"/>
        <end position="219"/>
    </location>
</feature>
<dbReference type="OrthoDB" id="7159357at2"/>
<dbReference type="EMBL" id="CP002623">
    <property type="protein sequence ID" value="AEI95065.1"/>
    <property type="molecule type" value="Genomic_DNA"/>
</dbReference>
<evidence type="ECO:0000313" key="4">
    <source>
        <dbReference type="EMBL" id="AEI95065.1"/>
    </source>
</evidence>
<keyword evidence="5" id="KW-1185">Reference proteome</keyword>
<gene>
    <name evidence="4" type="ordered locus">RLO149_c031090</name>
</gene>
<proteinExistence type="predicted"/>
<feature type="region of interest" description="Disordered" evidence="1">
    <location>
        <begin position="97"/>
        <end position="189"/>
    </location>
</feature>
<dbReference type="eggNOG" id="ENOG5031FWZ">
    <property type="taxonomic scope" value="Bacteria"/>
</dbReference>
<dbReference type="HOGENOM" id="CLU_058820_0_0_5"/>
<keyword evidence="2" id="KW-1133">Transmembrane helix</keyword>
<evidence type="ECO:0000256" key="2">
    <source>
        <dbReference type="SAM" id="Phobius"/>
    </source>
</evidence>
<feature type="region of interest" description="Disordered" evidence="1">
    <location>
        <begin position="37"/>
        <end position="84"/>
    </location>
</feature>
<dbReference type="STRING" id="391595.RLO149_c031090"/>
<accession>F7ZJ05</accession>
<dbReference type="Proteomes" id="UP000001353">
    <property type="component" value="Chromosome"/>
</dbReference>
<name>F7ZJ05_ROSLO</name>
<dbReference type="RefSeq" id="WP_013962975.1">
    <property type="nucleotide sequence ID" value="NC_015730.1"/>
</dbReference>
<keyword evidence="2" id="KW-0472">Membrane</keyword>
<organism evidence="4 5">
    <name type="scientific">Roseobacter litoralis (strain ATCC 49566 / DSM 6996 / JCM 21268 / NBRC 15278 / OCh 149)</name>
    <dbReference type="NCBI Taxonomy" id="391595"/>
    <lineage>
        <taxon>Bacteria</taxon>
        <taxon>Pseudomonadati</taxon>
        <taxon>Pseudomonadota</taxon>
        <taxon>Alphaproteobacteria</taxon>
        <taxon>Rhodobacterales</taxon>
        <taxon>Roseobacteraceae</taxon>
        <taxon>Roseobacter</taxon>
    </lineage>
</organism>
<protein>
    <recommendedName>
        <fullName evidence="3">Zinc finger/thioredoxin putative domain-containing protein</fullName>
    </recommendedName>
</protein>
<evidence type="ECO:0000259" key="3">
    <source>
        <dbReference type="Pfam" id="PF13717"/>
    </source>
</evidence>
<dbReference type="InterPro" id="IPR011723">
    <property type="entry name" value="Znf/thioredoxin_put"/>
</dbReference>
<feature type="compositionally biased region" description="Basic and acidic residues" evidence="1">
    <location>
        <begin position="118"/>
        <end position="146"/>
    </location>
</feature>
<feature type="compositionally biased region" description="Polar residues" evidence="1">
    <location>
        <begin position="168"/>
        <end position="189"/>
    </location>
</feature>
<feature type="domain" description="Zinc finger/thioredoxin putative" evidence="3">
    <location>
        <begin position="1"/>
        <end position="36"/>
    </location>
</feature>
<feature type="compositionally biased region" description="Basic and acidic residues" evidence="1">
    <location>
        <begin position="97"/>
        <end position="106"/>
    </location>
</feature>
<keyword evidence="2" id="KW-0812">Transmembrane</keyword>
<dbReference type="AlphaFoldDB" id="F7ZJ05"/>
<dbReference type="KEGG" id="rli:RLO149_c031090"/>
<reference evidence="4 5" key="1">
    <citation type="journal article" date="2011" name="BMC Genomics">
        <title>Comparative genome analysis and genome-guided physiological analysis of Roseobacter litoralis.</title>
        <authorList>
            <person name="Kalhoefer D."/>
            <person name="Thole S."/>
            <person name="Voget S."/>
            <person name="Lehmann R."/>
            <person name="Liesegang H."/>
            <person name="Wollher A."/>
            <person name="Daniel R."/>
            <person name="Simon M."/>
            <person name="Brinkhoff T."/>
        </authorList>
    </citation>
    <scope>NUCLEOTIDE SEQUENCE [LARGE SCALE GENOMIC DNA]</scope>
    <source>
        <strain evidence="5">ATCC 49566 / DSM 6996 / JCM 21268 / NBRC 15278 / OCh 149</strain>
    </source>
</reference>
<sequence>MRLICPNCDAQYEVPEDVMPLDGRDVQCSNCGQTWFQEHPNAPDDAPTETLDLPKTPEPAQTREEPEETPELPTPPVRRALDPAVEDVLRAEAELEAQARKAEKSSLESQPDLGLDDAPQKRRTQDSSKAEQKTRPAPNPEKDEATFAKAASSAISSRRELLPDIEEINSTLRSNTDRSASTDPGQTAQIEVQEKRSARRGFVLAAALVAGLVLVYVYAPQIAQQMPQAEPALMGYVEMADGWRVWLDTQVTALLTWLDQVSGSGTP</sequence>
<evidence type="ECO:0000313" key="5">
    <source>
        <dbReference type="Proteomes" id="UP000001353"/>
    </source>
</evidence>
<dbReference type="NCBIfam" id="TIGR02098">
    <property type="entry name" value="MJ0042_CXXC"/>
    <property type="match status" value="1"/>
</dbReference>
<dbReference type="Pfam" id="PF13717">
    <property type="entry name" value="Zn_ribbon_4"/>
    <property type="match status" value="1"/>
</dbReference>
<evidence type="ECO:0000256" key="1">
    <source>
        <dbReference type="SAM" id="MobiDB-lite"/>
    </source>
</evidence>